<gene>
    <name evidence="3" type="ORF">P409_16250</name>
</gene>
<dbReference type="InterPro" id="IPR000683">
    <property type="entry name" value="Gfo/Idh/MocA-like_OxRdtase_N"/>
</dbReference>
<evidence type="ECO:0000313" key="3">
    <source>
        <dbReference type="EMBL" id="KGM33362.1"/>
    </source>
</evidence>
<sequence>MRAVLAGCGAMSRAWLEAARQIEGLEVVGLADLDPARARGRADEFGLAGAETGSDVPALLDRLKPDILFDVVVPAARREVVLAGLARGCHVLSEKPMADSLDAARELVAAAKAAGRLHAAVQNRRYHPGIRRLQRAASGGLIGDITGVHCDFFVGPHFGGFREEMQHVLLLDMAIHTLDAARLVAGRRPLAVYCHESNPAGSWYAHGASANAIFELEGGAVLTYRGSWCAEGLRTSWESQWRLTGTKGSLSWDGAEGFHAEVASGRRDGLFFEPEIVEVPPSDPADRTGGHLGVIRDFVDAIRTGTEPETVGHQNFHSLAMVFGAIESARQGRRVAIQTIEEP</sequence>
<evidence type="ECO:0000313" key="4">
    <source>
        <dbReference type="Proteomes" id="UP000029995"/>
    </source>
</evidence>
<dbReference type="OrthoDB" id="9800252at2"/>
<feature type="domain" description="GFO/IDH/MocA-like oxidoreductase" evidence="2">
    <location>
        <begin position="130"/>
        <end position="250"/>
    </location>
</feature>
<dbReference type="EMBL" id="JANX01000193">
    <property type="protein sequence ID" value="KGM33362.1"/>
    <property type="molecule type" value="Genomic_DNA"/>
</dbReference>
<reference evidence="3 4" key="1">
    <citation type="submission" date="2014-01" db="EMBL/GenBank/DDBJ databases">
        <title>Genome sequence determination for a cystic fibrosis isolate, Inquilinus limosus.</title>
        <authorList>
            <person name="Pino M."/>
            <person name="Di Conza J."/>
            <person name="Gutkind G."/>
        </authorList>
    </citation>
    <scope>NUCLEOTIDE SEQUENCE [LARGE SCALE GENOMIC DNA]</scope>
    <source>
        <strain evidence="3 4">MP06</strain>
    </source>
</reference>
<evidence type="ECO:0000259" key="1">
    <source>
        <dbReference type="Pfam" id="PF01408"/>
    </source>
</evidence>
<comment type="caution">
    <text evidence="3">The sequence shown here is derived from an EMBL/GenBank/DDBJ whole genome shotgun (WGS) entry which is preliminary data.</text>
</comment>
<dbReference type="GO" id="GO:0000166">
    <property type="term" value="F:nucleotide binding"/>
    <property type="evidence" value="ECO:0007669"/>
    <property type="project" value="InterPro"/>
</dbReference>
<evidence type="ECO:0000259" key="2">
    <source>
        <dbReference type="Pfam" id="PF22725"/>
    </source>
</evidence>
<dbReference type="Proteomes" id="UP000029995">
    <property type="component" value="Unassembled WGS sequence"/>
</dbReference>
<organism evidence="3 4">
    <name type="scientific">Inquilinus limosus MP06</name>
    <dbReference type="NCBI Taxonomy" id="1398085"/>
    <lineage>
        <taxon>Bacteria</taxon>
        <taxon>Pseudomonadati</taxon>
        <taxon>Pseudomonadota</taxon>
        <taxon>Alphaproteobacteria</taxon>
        <taxon>Rhodospirillales</taxon>
        <taxon>Rhodospirillaceae</taxon>
        <taxon>Inquilinus</taxon>
    </lineage>
</organism>
<dbReference type="PANTHER" id="PTHR43708">
    <property type="entry name" value="CONSERVED EXPRESSED OXIDOREDUCTASE (EUROFUNG)"/>
    <property type="match status" value="1"/>
</dbReference>
<dbReference type="Pfam" id="PF01408">
    <property type="entry name" value="GFO_IDH_MocA"/>
    <property type="match status" value="1"/>
</dbReference>
<name>A0A0A0D8V3_9PROT</name>
<dbReference type="AlphaFoldDB" id="A0A0A0D8V3"/>
<dbReference type="SUPFAM" id="SSF51735">
    <property type="entry name" value="NAD(P)-binding Rossmann-fold domains"/>
    <property type="match status" value="1"/>
</dbReference>
<accession>A0A0A0D8V3</accession>
<dbReference type="SUPFAM" id="SSF55347">
    <property type="entry name" value="Glyceraldehyde-3-phosphate dehydrogenase-like, C-terminal domain"/>
    <property type="match status" value="1"/>
</dbReference>
<proteinExistence type="predicted"/>
<dbReference type="Gene3D" id="3.40.50.720">
    <property type="entry name" value="NAD(P)-binding Rossmann-like Domain"/>
    <property type="match status" value="1"/>
</dbReference>
<dbReference type="InterPro" id="IPR055170">
    <property type="entry name" value="GFO_IDH_MocA-like_dom"/>
</dbReference>
<protein>
    <submittedName>
        <fullName evidence="3">Oxidoreductase</fullName>
    </submittedName>
</protein>
<dbReference type="PANTHER" id="PTHR43708:SF8">
    <property type="entry name" value="OXIDOREDUCTASE"/>
    <property type="match status" value="1"/>
</dbReference>
<feature type="domain" description="Gfo/Idh/MocA-like oxidoreductase N-terminal" evidence="1">
    <location>
        <begin position="2"/>
        <end position="117"/>
    </location>
</feature>
<dbReference type="Pfam" id="PF22725">
    <property type="entry name" value="GFO_IDH_MocA_C3"/>
    <property type="match status" value="1"/>
</dbReference>
<dbReference type="InterPro" id="IPR051317">
    <property type="entry name" value="Gfo/Idh/MocA_oxidoreduct"/>
</dbReference>
<dbReference type="RefSeq" id="WP_034839271.1">
    <property type="nucleotide sequence ID" value="NZ_JANX01000193.1"/>
</dbReference>
<dbReference type="Gene3D" id="3.30.360.10">
    <property type="entry name" value="Dihydrodipicolinate Reductase, domain 2"/>
    <property type="match status" value="1"/>
</dbReference>
<dbReference type="InterPro" id="IPR036291">
    <property type="entry name" value="NAD(P)-bd_dom_sf"/>
</dbReference>